<dbReference type="EMBL" id="PYOU01000006">
    <property type="protein sequence ID" value="PSX10850.1"/>
    <property type="molecule type" value="Genomic_DNA"/>
</dbReference>
<comment type="caution">
    <text evidence="1">The sequence shown here is derived from an EMBL/GenBank/DDBJ whole genome shotgun (WGS) entry which is preliminary data.</text>
</comment>
<dbReference type="AlphaFoldDB" id="A0A0D8NF29"/>
<accession>A0A0D8NF29</accession>
<dbReference type="Proteomes" id="UP000240989">
    <property type="component" value="Unassembled WGS sequence"/>
</dbReference>
<reference evidence="1 3" key="1">
    <citation type="submission" date="2016-12" db="EMBL/GenBank/DDBJ databases">
        <title>Diversity of luminous bacteria.</title>
        <authorList>
            <person name="Yoshizawa S."/>
            <person name="Kogure K."/>
        </authorList>
    </citation>
    <scope>NUCLEOTIDE SEQUENCE [LARGE SCALE GENOMIC DNA]</scope>
    <source>
        <strain evidence="1 3">LC1-200</strain>
    </source>
</reference>
<evidence type="ECO:0000313" key="2">
    <source>
        <dbReference type="EMBL" id="PSX10850.1"/>
    </source>
</evidence>
<name>A0A0D8NF29_PHOAN</name>
<sequence length="116" mass="13364">MQQEEFEILVKELAALDSVSAILNALKDNDEPEIAETAAAMIGHFSLAEIDGQQRIYHVFTQENDQGEEEEFAEWVMNANDELMRFIAWFFYTTFEINDKETYQAAGRSYTPAKRS</sequence>
<dbReference type="EMBL" id="MSCJ01000003">
    <property type="protein sequence ID" value="PQJ61978.1"/>
    <property type="molecule type" value="Genomic_DNA"/>
</dbReference>
<evidence type="ECO:0000313" key="1">
    <source>
        <dbReference type="EMBL" id="PQJ61978.1"/>
    </source>
</evidence>
<protein>
    <submittedName>
        <fullName evidence="1">Uncharacterized protein</fullName>
    </submittedName>
</protein>
<dbReference type="Proteomes" id="UP000238730">
    <property type="component" value="Unassembled WGS sequence"/>
</dbReference>
<evidence type="ECO:0000313" key="4">
    <source>
        <dbReference type="Proteomes" id="UP000240989"/>
    </source>
</evidence>
<gene>
    <name evidence="1" type="ORF">BTO08_17105</name>
    <name evidence="2" type="ORF">C0W27_09430</name>
</gene>
<proteinExistence type="predicted"/>
<evidence type="ECO:0000313" key="3">
    <source>
        <dbReference type="Proteomes" id="UP000238730"/>
    </source>
</evidence>
<keyword evidence="4" id="KW-1185">Reference proteome</keyword>
<dbReference type="OrthoDB" id="5816727at2"/>
<organism evidence="1 3">
    <name type="scientific">Photobacterium angustum</name>
    <dbReference type="NCBI Taxonomy" id="661"/>
    <lineage>
        <taxon>Bacteria</taxon>
        <taxon>Pseudomonadati</taxon>
        <taxon>Pseudomonadota</taxon>
        <taxon>Gammaproteobacteria</taxon>
        <taxon>Vibrionales</taxon>
        <taxon>Vibrionaceae</taxon>
        <taxon>Photobacterium</taxon>
    </lineage>
</organism>
<reference evidence="2 4" key="2">
    <citation type="submission" date="2018-01" db="EMBL/GenBank/DDBJ databases">
        <title>Whole genome sequencing of Histamine producing bacteria.</title>
        <authorList>
            <person name="Butler K."/>
        </authorList>
    </citation>
    <scope>NUCLEOTIDE SEQUENCE [LARGE SCALE GENOMIC DNA]</scope>
    <source>
        <strain evidence="2 4">A6-1</strain>
    </source>
</reference>
<dbReference type="RefSeq" id="WP_005364069.1">
    <property type="nucleotide sequence ID" value="NZ_JAKJTG010000023.1"/>
</dbReference>